<dbReference type="HOGENOM" id="CLU_105311_2_0_5"/>
<dbReference type="RefSeq" id="WP_015496862.1">
    <property type="nucleotide sequence ID" value="NC_020908.1"/>
</dbReference>
<name>M9RMP4_9RHOB</name>
<accession>M9RMP4</accession>
<protein>
    <recommendedName>
        <fullName evidence="3">HTH deoR-type domain-containing protein</fullName>
    </recommendedName>
</protein>
<evidence type="ECO:0000313" key="1">
    <source>
        <dbReference type="EMBL" id="AGI73879.1"/>
    </source>
</evidence>
<dbReference type="eggNOG" id="COG1349">
    <property type="taxonomic scope" value="Bacteria"/>
</dbReference>
<reference evidence="1 2" key="1">
    <citation type="journal article" date="2013" name="PLoS ONE">
        <title>Poles Apart: Arctic and Antarctic Octadecabacter strains Share High Genome Plasticity and a New Type of Xanthorhodopsin.</title>
        <authorList>
            <person name="Vollmers J."/>
            <person name="Voget S."/>
            <person name="Dietrich S."/>
            <person name="Gollnow K."/>
            <person name="Smits M."/>
            <person name="Meyer K."/>
            <person name="Brinkhoff T."/>
            <person name="Simon M."/>
            <person name="Daniel R."/>
        </authorList>
    </citation>
    <scope>NUCLEOTIDE SEQUENCE [LARGE SCALE GENOMIC DNA]</scope>
    <source>
        <strain evidence="1 2">238</strain>
    </source>
</reference>
<dbReference type="AlphaFoldDB" id="M9RMP4"/>
<dbReference type="SUPFAM" id="SSF46785">
    <property type="entry name" value="Winged helix' DNA-binding domain"/>
    <property type="match status" value="1"/>
</dbReference>
<dbReference type="EMBL" id="CP003742">
    <property type="protein sequence ID" value="AGI73879.1"/>
    <property type="molecule type" value="Genomic_DNA"/>
</dbReference>
<dbReference type="Gene3D" id="1.10.10.10">
    <property type="entry name" value="Winged helix-like DNA-binding domain superfamily/Winged helix DNA-binding domain"/>
    <property type="match status" value="1"/>
</dbReference>
<organism evidence="1 2">
    <name type="scientific">Octadecabacter arcticus 238</name>
    <dbReference type="NCBI Taxonomy" id="391616"/>
    <lineage>
        <taxon>Bacteria</taxon>
        <taxon>Pseudomonadati</taxon>
        <taxon>Pseudomonadota</taxon>
        <taxon>Alphaproteobacteria</taxon>
        <taxon>Rhodobacterales</taxon>
        <taxon>Roseobacteraceae</taxon>
        <taxon>Octadecabacter</taxon>
    </lineage>
</organism>
<evidence type="ECO:0008006" key="3">
    <source>
        <dbReference type="Google" id="ProtNLM"/>
    </source>
</evidence>
<evidence type="ECO:0000313" key="2">
    <source>
        <dbReference type="Proteomes" id="UP000004688"/>
    </source>
</evidence>
<dbReference type="InterPro" id="IPR036388">
    <property type="entry name" value="WH-like_DNA-bd_sf"/>
</dbReference>
<dbReference type="Proteomes" id="UP000004688">
    <property type="component" value="Chromosome"/>
</dbReference>
<dbReference type="KEGG" id="oar:OA238_c39400"/>
<gene>
    <name evidence="1" type="ORF">OA238_c39400</name>
</gene>
<dbReference type="InterPro" id="IPR036390">
    <property type="entry name" value="WH_DNA-bd_sf"/>
</dbReference>
<proteinExistence type="predicted"/>
<sequence>MTAWVLWFLDCLDRAIIGADSILATVLVKGPFWERAAALALNERQIKVLNRLLDWFEGKMTSSKWATMANCSQDTANRDIAALIDLGLLLKDEGGGRSTHYELIL</sequence>
<keyword evidence="2" id="KW-1185">Reference proteome</keyword>